<feature type="domain" description="Alcohol dehydrogenase iron-type/glycerol dehydrogenase GldA" evidence="2">
    <location>
        <begin position="8"/>
        <end position="175"/>
    </location>
</feature>
<keyword evidence="5" id="KW-1185">Reference proteome</keyword>
<dbReference type="Proteomes" id="UP000199266">
    <property type="component" value="Unassembled WGS sequence"/>
</dbReference>
<dbReference type="PROSITE" id="PS00913">
    <property type="entry name" value="ADH_IRON_1"/>
    <property type="match status" value="1"/>
</dbReference>
<dbReference type="InterPro" id="IPR001670">
    <property type="entry name" value="ADH_Fe/GldA"/>
</dbReference>
<name>A0A1H3GW74_9BACT</name>
<dbReference type="AlphaFoldDB" id="A0A1H3GW74"/>
<organism evidence="4 5">
    <name type="scientific">Acetomicrobium thermoterrenum DSM 13490</name>
    <dbReference type="NCBI Taxonomy" id="1120987"/>
    <lineage>
        <taxon>Bacteria</taxon>
        <taxon>Thermotogati</taxon>
        <taxon>Synergistota</taxon>
        <taxon>Synergistia</taxon>
        <taxon>Synergistales</taxon>
        <taxon>Acetomicrobiaceae</taxon>
        <taxon>Acetomicrobium</taxon>
    </lineage>
</organism>
<feature type="domain" description="Fe-containing alcohol dehydrogenase-like C-terminal" evidence="3">
    <location>
        <begin position="186"/>
        <end position="386"/>
    </location>
</feature>
<evidence type="ECO:0000256" key="1">
    <source>
        <dbReference type="ARBA" id="ARBA00023002"/>
    </source>
</evidence>
<keyword evidence="1" id="KW-0560">Oxidoreductase</keyword>
<dbReference type="FunFam" id="3.40.50.1970:FF:000003">
    <property type="entry name" value="Alcohol dehydrogenase, iron-containing"/>
    <property type="match status" value="1"/>
</dbReference>
<evidence type="ECO:0000259" key="2">
    <source>
        <dbReference type="Pfam" id="PF00465"/>
    </source>
</evidence>
<dbReference type="Pfam" id="PF25137">
    <property type="entry name" value="ADH_Fe_C"/>
    <property type="match status" value="1"/>
</dbReference>
<dbReference type="PANTHER" id="PTHR11496">
    <property type="entry name" value="ALCOHOL DEHYDROGENASE"/>
    <property type="match status" value="1"/>
</dbReference>
<dbReference type="GO" id="GO:0004022">
    <property type="term" value="F:alcohol dehydrogenase (NAD+) activity"/>
    <property type="evidence" value="ECO:0007669"/>
    <property type="project" value="TreeGrafter"/>
</dbReference>
<dbReference type="PROSITE" id="PS00060">
    <property type="entry name" value="ADH_IRON_2"/>
    <property type="match status" value="1"/>
</dbReference>
<dbReference type="PANTHER" id="PTHR11496:SF83">
    <property type="entry name" value="HYDROXYACID-OXOACID TRANSHYDROGENASE, MITOCHONDRIAL"/>
    <property type="match status" value="1"/>
</dbReference>
<dbReference type="RefSeq" id="WP_234945573.1">
    <property type="nucleotide sequence ID" value="NZ_FNPD01000010.1"/>
</dbReference>
<reference evidence="5" key="1">
    <citation type="submission" date="2016-10" db="EMBL/GenBank/DDBJ databases">
        <authorList>
            <person name="Varghese N."/>
            <person name="Submissions S."/>
        </authorList>
    </citation>
    <scope>NUCLEOTIDE SEQUENCE [LARGE SCALE GENOMIC DNA]</scope>
    <source>
        <strain evidence="5">DSM 13490</strain>
    </source>
</reference>
<dbReference type="SUPFAM" id="SSF56796">
    <property type="entry name" value="Dehydroquinate synthase-like"/>
    <property type="match status" value="1"/>
</dbReference>
<sequence>MSFEMFVPGKAFFGIGSVSKVGNLMGDGMKKAIIVTDKNLAKHGTAKKVEQILTARGVDTVIFDSVEPEPSVETTDEAASLAKKFGAQAVVGLGGGSCLDVAKAVSILLTNEGSAANYQGLGLVKKPGVLKVMIPTTAGTGSEVTFTAVLIRKSDGFKGGINDEKLFADYAILDPELTVTAPPKVTASSGMDALIHALEAYTSRYATWFSDMFAEEALRRIGKWIRVATWNGRNLEARSQMQYAAYMAGLALVHAGVGACHSLSYPLGGMFGVGHGVANALLIPHVVRANALCCPERYTDVLRWLGYIDEEANINPRDGALLCAEALEELLEDLELPTTLESLGVGITEKHFPEMAEKALAVSRPMENNPRVFDKDLCIKIYEEAMK</sequence>
<dbReference type="Gene3D" id="1.20.1090.10">
    <property type="entry name" value="Dehydroquinate synthase-like - alpha domain"/>
    <property type="match status" value="1"/>
</dbReference>
<dbReference type="FunFam" id="1.20.1090.10:FF:000001">
    <property type="entry name" value="Aldehyde-alcohol dehydrogenase"/>
    <property type="match status" value="1"/>
</dbReference>
<protein>
    <submittedName>
        <fullName evidence="4">Alcohol dehydrogenase</fullName>
    </submittedName>
</protein>
<dbReference type="InterPro" id="IPR056798">
    <property type="entry name" value="ADH_Fe_C"/>
</dbReference>
<evidence type="ECO:0000313" key="5">
    <source>
        <dbReference type="Proteomes" id="UP000199266"/>
    </source>
</evidence>
<proteinExistence type="predicted"/>
<accession>A0A1H3GW74</accession>
<dbReference type="GO" id="GO:0046872">
    <property type="term" value="F:metal ion binding"/>
    <property type="evidence" value="ECO:0007669"/>
    <property type="project" value="InterPro"/>
</dbReference>
<dbReference type="InterPro" id="IPR039697">
    <property type="entry name" value="Alcohol_dehydrogenase_Fe"/>
</dbReference>
<dbReference type="Pfam" id="PF00465">
    <property type="entry name" value="Fe-ADH"/>
    <property type="match status" value="1"/>
</dbReference>
<evidence type="ECO:0000313" key="4">
    <source>
        <dbReference type="EMBL" id="SDY06609.1"/>
    </source>
</evidence>
<evidence type="ECO:0000259" key="3">
    <source>
        <dbReference type="Pfam" id="PF25137"/>
    </source>
</evidence>
<dbReference type="Gene3D" id="3.40.50.1970">
    <property type="match status" value="1"/>
</dbReference>
<dbReference type="EMBL" id="FNPD01000010">
    <property type="protein sequence ID" value="SDY06609.1"/>
    <property type="molecule type" value="Genomic_DNA"/>
</dbReference>
<dbReference type="CDD" id="cd08551">
    <property type="entry name" value="Fe-ADH"/>
    <property type="match status" value="1"/>
</dbReference>
<gene>
    <name evidence="4" type="ORF">SAMN03080603_01647</name>
</gene>
<dbReference type="InterPro" id="IPR018211">
    <property type="entry name" value="ADH_Fe_CS"/>
</dbReference>